<dbReference type="EnsemblPlants" id="Pp3c14_20200V3.1">
    <property type="protein sequence ID" value="Pp3c14_20200V3.1"/>
    <property type="gene ID" value="Pp3c14_20200"/>
</dbReference>
<reference evidence="1 3" key="2">
    <citation type="journal article" date="2018" name="Plant J.">
        <title>The Physcomitrella patens chromosome-scale assembly reveals moss genome structure and evolution.</title>
        <authorList>
            <person name="Lang D."/>
            <person name="Ullrich K.K."/>
            <person name="Murat F."/>
            <person name="Fuchs J."/>
            <person name="Jenkins J."/>
            <person name="Haas F.B."/>
            <person name="Piednoel M."/>
            <person name="Gundlach H."/>
            <person name="Van Bel M."/>
            <person name="Meyberg R."/>
            <person name="Vives C."/>
            <person name="Morata J."/>
            <person name="Symeonidi A."/>
            <person name="Hiss M."/>
            <person name="Muchero W."/>
            <person name="Kamisugi Y."/>
            <person name="Saleh O."/>
            <person name="Blanc G."/>
            <person name="Decker E.L."/>
            <person name="van Gessel N."/>
            <person name="Grimwood J."/>
            <person name="Hayes R.D."/>
            <person name="Graham S.W."/>
            <person name="Gunter L.E."/>
            <person name="McDaniel S.F."/>
            <person name="Hoernstein S.N.W."/>
            <person name="Larsson A."/>
            <person name="Li F.W."/>
            <person name="Perroud P.F."/>
            <person name="Phillips J."/>
            <person name="Ranjan P."/>
            <person name="Rokshar D.S."/>
            <person name="Rothfels C.J."/>
            <person name="Schneider L."/>
            <person name="Shu S."/>
            <person name="Stevenson D.W."/>
            <person name="Thummler F."/>
            <person name="Tillich M."/>
            <person name="Villarreal Aguilar J.C."/>
            <person name="Widiez T."/>
            <person name="Wong G.K."/>
            <person name="Wymore A."/>
            <person name="Zhang Y."/>
            <person name="Zimmer A.D."/>
            <person name="Quatrano R.S."/>
            <person name="Mayer K.F.X."/>
            <person name="Goodstein D."/>
            <person name="Casacuberta J.M."/>
            <person name="Vandepoele K."/>
            <person name="Reski R."/>
            <person name="Cuming A.C."/>
            <person name="Tuskan G.A."/>
            <person name="Maumus F."/>
            <person name="Salse J."/>
            <person name="Schmutz J."/>
            <person name="Rensing S.A."/>
        </authorList>
    </citation>
    <scope>NUCLEOTIDE SEQUENCE [LARGE SCALE GENOMIC DNA]</scope>
    <source>
        <strain evidence="2 3">cv. Gransden 2004</strain>
    </source>
</reference>
<dbReference type="InParanoid" id="A0A2K1JIH6"/>
<dbReference type="AlphaFoldDB" id="A0A2K1JIH6"/>
<evidence type="ECO:0000313" key="1">
    <source>
        <dbReference type="EMBL" id="PNR41360.1"/>
    </source>
</evidence>
<gene>
    <name evidence="1" type="ORF">PHYPA_018763</name>
</gene>
<reference evidence="1 3" key="1">
    <citation type="journal article" date="2008" name="Science">
        <title>The Physcomitrella genome reveals evolutionary insights into the conquest of land by plants.</title>
        <authorList>
            <person name="Rensing S."/>
            <person name="Lang D."/>
            <person name="Zimmer A."/>
            <person name="Terry A."/>
            <person name="Salamov A."/>
            <person name="Shapiro H."/>
            <person name="Nishiyama T."/>
            <person name="Perroud P.-F."/>
            <person name="Lindquist E."/>
            <person name="Kamisugi Y."/>
            <person name="Tanahashi T."/>
            <person name="Sakakibara K."/>
            <person name="Fujita T."/>
            <person name="Oishi K."/>
            <person name="Shin-I T."/>
            <person name="Kuroki Y."/>
            <person name="Toyoda A."/>
            <person name="Suzuki Y."/>
            <person name="Hashimoto A."/>
            <person name="Yamaguchi K."/>
            <person name="Sugano A."/>
            <person name="Kohara Y."/>
            <person name="Fujiyama A."/>
            <person name="Anterola A."/>
            <person name="Aoki S."/>
            <person name="Ashton N."/>
            <person name="Barbazuk W.B."/>
            <person name="Barker E."/>
            <person name="Bennetzen J."/>
            <person name="Bezanilla M."/>
            <person name="Blankenship R."/>
            <person name="Cho S.H."/>
            <person name="Dutcher S."/>
            <person name="Estelle M."/>
            <person name="Fawcett J.A."/>
            <person name="Gundlach H."/>
            <person name="Hanada K."/>
            <person name="Heyl A."/>
            <person name="Hicks K.A."/>
            <person name="Hugh J."/>
            <person name="Lohr M."/>
            <person name="Mayer K."/>
            <person name="Melkozernov A."/>
            <person name="Murata T."/>
            <person name="Nelson D."/>
            <person name="Pils B."/>
            <person name="Prigge M."/>
            <person name="Reiss B."/>
            <person name="Renner T."/>
            <person name="Rombauts S."/>
            <person name="Rushton P."/>
            <person name="Sanderfoot A."/>
            <person name="Schween G."/>
            <person name="Shiu S.-H."/>
            <person name="Stueber K."/>
            <person name="Theodoulou F.L."/>
            <person name="Tu H."/>
            <person name="Van de Peer Y."/>
            <person name="Verrier P.J."/>
            <person name="Waters E."/>
            <person name="Wood A."/>
            <person name="Yang L."/>
            <person name="Cove D."/>
            <person name="Cuming A."/>
            <person name="Hasebe M."/>
            <person name="Lucas S."/>
            <person name="Mishler D.B."/>
            <person name="Reski R."/>
            <person name="Grigoriev I."/>
            <person name="Quatrano R.S."/>
            <person name="Boore J.L."/>
        </authorList>
    </citation>
    <scope>NUCLEOTIDE SEQUENCE [LARGE SCALE GENOMIC DNA]</scope>
    <source>
        <strain evidence="2 3">cv. Gransden 2004</strain>
    </source>
</reference>
<protein>
    <submittedName>
        <fullName evidence="1 2">Uncharacterized protein</fullName>
    </submittedName>
</protein>
<sequence>MAIPLGVVKTSTVIVKLDSQIIDFHPMIPALADVNFDSWTASM</sequence>
<reference evidence="2" key="3">
    <citation type="submission" date="2020-12" db="UniProtKB">
        <authorList>
            <consortium name="EnsemblPlants"/>
        </authorList>
    </citation>
    <scope>IDENTIFICATION</scope>
</reference>
<evidence type="ECO:0000313" key="2">
    <source>
        <dbReference type="EnsemblPlants" id="Pp3c14_20200V3.1"/>
    </source>
</evidence>
<proteinExistence type="predicted"/>
<dbReference type="Gramene" id="Pp3c14_20200V3.1">
    <property type="protein sequence ID" value="Pp3c14_20200V3.1"/>
    <property type="gene ID" value="Pp3c14_20200"/>
</dbReference>
<dbReference type="EMBL" id="ABEU02000014">
    <property type="protein sequence ID" value="PNR41360.1"/>
    <property type="molecule type" value="Genomic_DNA"/>
</dbReference>
<name>A0A2K1JIH6_PHYPA</name>
<accession>A0A2K1JIH6</accession>
<keyword evidence="3" id="KW-1185">Reference proteome</keyword>
<dbReference type="Proteomes" id="UP000006727">
    <property type="component" value="Chromosome 14"/>
</dbReference>
<organism evidence="1">
    <name type="scientific">Physcomitrium patens</name>
    <name type="common">Spreading-leaved earth moss</name>
    <name type="synonym">Physcomitrella patens</name>
    <dbReference type="NCBI Taxonomy" id="3218"/>
    <lineage>
        <taxon>Eukaryota</taxon>
        <taxon>Viridiplantae</taxon>
        <taxon>Streptophyta</taxon>
        <taxon>Embryophyta</taxon>
        <taxon>Bryophyta</taxon>
        <taxon>Bryophytina</taxon>
        <taxon>Bryopsida</taxon>
        <taxon>Funariidae</taxon>
        <taxon>Funariales</taxon>
        <taxon>Funariaceae</taxon>
        <taxon>Physcomitrium</taxon>
    </lineage>
</organism>
<evidence type="ECO:0000313" key="3">
    <source>
        <dbReference type="Proteomes" id="UP000006727"/>
    </source>
</evidence>